<dbReference type="InterPro" id="IPR036388">
    <property type="entry name" value="WH-like_DNA-bd_sf"/>
</dbReference>
<keyword evidence="3" id="KW-0732">Signal</keyword>
<dbReference type="PROSITE" id="PS50949">
    <property type="entry name" value="HTH_GNTR"/>
    <property type="match status" value="1"/>
</dbReference>
<evidence type="ECO:0000313" key="8">
    <source>
        <dbReference type="EMBL" id="TNJ67976.1"/>
    </source>
</evidence>
<dbReference type="AlphaFoldDB" id="A0A5C4TH39"/>
<keyword evidence="5" id="KW-0238">DNA-binding</keyword>
<evidence type="ECO:0000256" key="5">
    <source>
        <dbReference type="ARBA" id="ARBA00023125"/>
    </source>
</evidence>
<name>A0A5C4TH39_9BACL</name>
<comment type="similarity">
    <text evidence="1">Belongs to the bacterial solute-binding protein 1 family.</text>
</comment>
<dbReference type="InterPro" id="IPR036390">
    <property type="entry name" value="WH_DNA-bd_sf"/>
</dbReference>
<dbReference type="OrthoDB" id="9816541at2"/>
<dbReference type="InterPro" id="IPR000524">
    <property type="entry name" value="Tscrpt_reg_HTH_GntR"/>
</dbReference>
<protein>
    <submittedName>
        <fullName evidence="8">Extracellular solute-binding protein</fullName>
    </submittedName>
</protein>
<keyword evidence="6" id="KW-0804">Transcription</keyword>
<dbReference type="GO" id="GO:1901982">
    <property type="term" value="F:maltose binding"/>
    <property type="evidence" value="ECO:0007669"/>
    <property type="project" value="TreeGrafter"/>
</dbReference>
<dbReference type="Proteomes" id="UP000307943">
    <property type="component" value="Unassembled WGS sequence"/>
</dbReference>
<gene>
    <name evidence="8" type="ORF">FE784_02225</name>
</gene>
<evidence type="ECO:0000313" key="9">
    <source>
        <dbReference type="Proteomes" id="UP000307943"/>
    </source>
</evidence>
<dbReference type="EMBL" id="VDCQ01000002">
    <property type="protein sequence ID" value="TNJ67976.1"/>
    <property type="molecule type" value="Genomic_DNA"/>
</dbReference>
<dbReference type="InterPro" id="IPR006059">
    <property type="entry name" value="SBP"/>
</dbReference>
<dbReference type="Gene3D" id="1.10.10.10">
    <property type="entry name" value="Winged helix-like DNA-binding domain superfamily/Winged helix DNA-binding domain"/>
    <property type="match status" value="1"/>
</dbReference>
<evidence type="ECO:0000256" key="1">
    <source>
        <dbReference type="ARBA" id="ARBA00008520"/>
    </source>
</evidence>
<evidence type="ECO:0000259" key="7">
    <source>
        <dbReference type="PROSITE" id="PS50949"/>
    </source>
</evidence>
<dbReference type="Pfam" id="PF01547">
    <property type="entry name" value="SBP_bac_1"/>
    <property type="match status" value="1"/>
</dbReference>
<sequence length="479" mass="55036">MGNYIRKRPNGKTRCRKIMKAKPTSKQFRLELERVADELREDIENGTFPANSFLPPESALAKRFRLSNKSVRKGMEKLVEDGLIEKMPRVGNRVIAQRARVYLTLACTYSIERDFCLNRLLDDFHLLHPWIRVDAVPYSDLSQFYGEGERRHADVFAIDSTQFQELREDGHVAMLEPLCDSPEAFPFLNEAFRADDRQYVLPSIFTPIVLCYNRSHFKECRLPEPHGGWTWDDLARSAAVLSGSGNRLGFCFHILSENRWPLFLVQSGGRFEWDGGRLRDLRGTMLLEGMKLGKRIIRDRDIFPLYLSENNDEINALFTEGKVSMILTSYMGLNEFRNAGLEYDISPVPYMGEPRTLAMAIGFGMSRESGNKEAARILIDYFGSERAQKLIKTNTLSVPALQHIEAPFDPAIHVPSRYPLYREIVASYRLHSELNVPWRMNRILAGQLKAYWAGLLDDDELCDKLTEKLSVREPETADK</sequence>
<dbReference type="GO" id="GO:0042956">
    <property type="term" value="P:maltodextrin transmembrane transport"/>
    <property type="evidence" value="ECO:0007669"/>
    <property type="project" value="TreeGrafter"/>
</dbReference>
<proteinExistence type="inferred from homology"/>
<dbReference type="GO" id="GO:0015768">
    <property type="term" value="P:maltose transport"/>
    <property type="evidence" value="ECO:0007669"/>
    <property type="project" value="TreeGrafter"/>
</dbReference>
<dbReference type="GO" id="GO:0055052">
    <property type="term" value="C:ATP-binding cassette (ABC) transporter complex, substrate-binding subunit-containing"/>
    <property type="evidence" value="ECO:0007669"/>
    <property type="project" value="TreeGrafter"/>
</dbReference>
<evidence type="ECO:0000256" key="6">
    <source>
        <dbReference type="ARBA" id="ARBA00023163"/>
    </source>
</evidence>
<dbReference type="Gene3D" id="3.40.190.10">
    <property type="entry name" value="Periplasmic binding protein-like II"/>
    <property type="match status" value="1"/>
</dbReference>
<organism evidence="8 9">
    <name type="scientific">Paenibacillus hemerocallicola</name>
    <dbReference type="NCBI Taxonomy" id="1172614"/>
    <lineage>
        <taxon>Bacteria</taxon>
        <taxon>Bacillati</taxon>
        <taxon>Bacillota</taxon>
        <taxon>Bacilli</taxon>
        <taxon>Bacillales</taxon>
        <taxon>Paenibacillaceae</taxon>
        <taxon>Paenibacillus</taxon>
    </lineage>
</organism>
<dbReference type="Pfam" id="PF00392">
    <property type="entry name" value="GntR"/>
    <property type="match status" value="1"/>
</dbReference>
<dbReference type="GO" id="GO:0003677">
    <property type="term" value="F:DNA binding"/>
    <property type="evidence" value="ECO:0007669"/>
    <property type="project" value="UniProtKB-KW"/>
</dbReference>
<dbReference type="SMART" id="SM00345">
    <property type="entry name" value="HTH_GNTR"/>
    <property type="match status" value="1"/>
</dbReference>
<evidence type="ECO:0000256" key="3">
    <source>
        <dbReference type="ARBA" id="ARBA00022729"/>
    </source>
</evidence>
<feature type="domain" description="HTH gntR-type" evidence="7">
    <location>
        <begin position="29"/>
        <end position="97"/>
    </location>
</feature>
<keyword evidence="2" id="KW-0813">Transport</keyword>
<accession>A0A5C4TH39</accession>
<keyword evidence="4" id="KW-0805">Transcription regulation</keyword>
<dbReference type="CDD" id="cd07377">
    <property type="entry name" value="WHTH_GntR"/>
    <property type="match status" value="1"/>
</dbReference>
<dbReference type="SUPFAM" id="SSF46785">
    <property type="entry name" value="Winged helix' DNA-binding domain"/>
    <property type="match status" value="1"/>
</dbReference>
<dbReference type="PANTHER" id="PTHR30061">
    <property type="entry name" value="MALTOSE-BINDING PERIPLASMIC PROTEIN"/>
    <property type="match status" value="1"/>
</dbReference>
<reference evidence="8 9" key="1">
    <citation type="submission" date="2019-05" db="EMBL/GenBank/DDBJ databases">
        <title>We sequenced the genome of Paenibacillus hemerocallicola KCTC 33185 for further insight into its adaptation and study the phylogeny of Paenibacillus.</title>
        <authorList>
            <person name="Narsing Rao M.P."/>
        </authorList>
    </citation>
    <scope>NUCLEOTIDE SEQUENCE [LARGE SCALE GENOMIC DNA]</scope>
    <source>
        <strain evidence="8 9">KCTC 33185</strain>
    </source>
</reference>
<evidence type="ECO:0000256" key="2">
    <source>
        <dbReference type="ARBA" id="ARBA00022448"/>
    </source>
</evidence>
<dbReference type="PANTHER" id="PTHR30061:SF50">
    <property type="entry name" value="MALTOSE_MALTODEXTRIN-BINDING PERIPLASMIC PROTEIN"/>
    <property type="match status" value="1"/>
</dbReference>
<evidence type="ECO:0000256" key="4">
    <source>
        <dbReference type="ARBA" id="ARBA00023015"/>
    </source>
</evidence>
<keyword evidence="9" id="KW-1185">Reference proteome</keyword>
<dbReference type="GO" id="GO:0003700">
    <property type="term" value="F:DNA-binding transcription factor activity"/>
    <property type="evidence" value="ECO:0007669"/>
    <property type="project" value="InterPro"/>
</dbReference>
<dbReference type="SUPFAM" id="SSF53850">
    <property type="entry name" value="Periplasmic binding protein-like II"/>
    <property type="match status" value="1"/>
</dbReference>
<comment type="caution">
    <text evidence="8">The sequence shown here is derived from an EMBL/GenBank/DDBJ whole genome shotgun (WGS) entry which is preliminary data.</text>
</comment>